<dbReference type="InterPro" id="IPR052894">
    <property type="entry name" value="AsmA-related"/>
</dbReference>
<sequence>MKSFPVRRLLASVLLLGVAGVLVAVWLFGTEYGRRRIAQEVRQGLTANSELVLGPFEVDFSPWRDFPHLTASLHHISLTDTSHQRRVPVLRLQRADMRLELASLLRGNIHITRLVITDVDFRERVDSLGRSWGLRGKRRKGTGAPPALNLDLQTLVVNNFRFSSHNGYSRSAFGVRVRQARLRARLQGGVLRVAGSLGGQLSYLRTRSGTLFEREPVQAWVHYKYTFENRQGLLYQTRATLNGDTIRVTGTHTVDPNQPVGTRLQLKFIGNQPLTEVLHAALPPRLEPYLLGATSPSKAHIHYTITGLSGPTVTPRNVLTFRLRNASLRWPEPARRINRWDLQGTYDNGPAHNIKSTVLTLQRCRIYSPVGKLDVALTLQDFSRPYVNGHFRGRTELPGLAAVLAPRQIRARAGIADLDLRVRGLLPAPAGRPYPGPPQKGLSLRGTLALRGAAFGLPRREAELTQLNVQIGLRDSLWRLSNAAGVLNGMRFRASATTTYLYDYLNNQHPTASIRGTFSVDELRLDRLRSLLRPLQRTAGPGFSPSSLPKPPGARATAPSWPPPWAAS</sequence>
<proteinExistence type="predicted"/>
<dbReference type="GO" id="GO:0005886">
    <property type="term" value="C:plasma membrane"/>
    <property type="evidence" value="ECO:0007669"/>
    <property type="project" value="TreeGrafter"/>
</dbReference>
<keyword evidence="3" id="KW-1185">Reference proteome</keyword>
<dbReference type="Proteomes" id="UP000176294">
    <property type="component" value="Unassembled WGS sequence"/>
</dbReference>
<evidence type="ECO:0000313" key="2">
    <source>
        <dbReference type="EMBL" id="OGX84357.1"/>
    </source>
</evidence>
<dbReference type="RefSeq" id="WP_070728907.1">
    <property type="nucleotide sequence ID" value="NZ_MDZB01000120.1"/>
</dbReference>
<protein>
    <submittedName>
        <fullName evidence="2">Uncharacterized protein</fullName>
    </submittedName>
</protein>
<organism evidence="2 3">
    <name type="scientific">Hymenobacter lapidarius</name>
    <dbReference type="NCBI Taxonomy" id="1908237"/>
    <lineage>
        <taxon>Bacteria</taxon>
        <taxon>Pseudomonadati</taxon>
        <taxon>Bacteroidota</taxon>
        <taxon>Cytophagia</taxon>
        <taxon>Cytophagales</taxon>
        <taxon>Hymenobacteraceae</taxon>
        <taxon>Hymenobacter</taxon>
    </lineage>
</organism>
<evidence type="ECO:0000256" key="1">
    <source>
        <dbReference type="SAM" id="MobiDB-lite"/>
    </source>
</evidence>
<dbReference type="PANTHER" id="PTHR30441">
    <property type="entry name" value="DUF748 DOMAIN-CONTAINING PROTEIN"/>
    <property type="match status" value="1"/>
</dbReference>
<dbReference type="GO" id="GO:0090313">
    <property type="term" value="P:regulation of protein targeting to membrane"/>
    <property type="evidence" value="ECO:0007669"/>
    <property type="project" value="TreeGrafter"/>
</dbReference>
<dbReference type="OrthoDB" id="843080at2"/>
<dbReference type="PANTHER" id="PTHR30441:SF4">
    <property type="entry name" value="PROTEIN ASMA"/>
    <property type="match status" value="1"/>
</dbReference>
<gene>
    <name evidence="2" type="ORF">BEN47_03065</name>
</gene>
<name>A0A1G1T0I7_9BACT</name>
<feature type="region of interest" description="Disordered" evidence="1">
    <location>
        <begin position="536"/>
        <end position="568"/>
    </location>
</feature>
<dbReference type="EMBL" id="MDZB01000120">
    <property type="protein sequence ID" value="OGX84357.1"/>
    <property type="molecule type" value="Genomic_DNA"/>
</dbReference>
<evidence type="ECO:0000313" key="3">
    <source>
        <dbReference type="Proteomes" id="UP000176294"/>
    </source>
</evidence>
<reference evidence="2 3" key="1">
    <citation type="submission" date="2016-08" db="EMBL/GenBank/DDBJ databases">
        <title>Hymenobacter coccineus sp. nov., Hymenobacter lapidarius sp. nov. and Hymenobacter glacialis sp. nov., isolated from Antarctic soil.</title>
        <authorList>
            <person name="Sedlacek I."/>
            <person name="Kralova S."/>
            <person name="Kyrova K."/>
            <person name="Maslanova I."/>
            <person name="Stankova E."/>
            <person name="Vrbovska V."/>
            <person name="Nemec M."/>
            <person name="Bartak M."/>
            <person name="Svec P."/>
            <person name="Busse H.-J."/>
            <person name="Pantucek R."/>
        </authorList>
    </citation>
    <scope>NUCLEOTIDE SEQUENCE [LARGE SCALE GENOMIC DNA]</scope>
    <source>
        <strain evidence="2 3">CCM 8643</strain>
    </source>
</reference>
<comment type="caution">
    <text evidence="2">The sequence shown here is derived from an EMBL/GenBank/DDBJ whole genome shotgun (WGS) entry which is preliminary data.</text>
</comment>
<dbReference type="STRING" id="1908237.BEN47_03065"/>
<accession>A0A1G1T0I7</accession>
<dbReference type="AlphaFoldDB" id="A0A1G1T0I7"/>